<evidence type="ECO:0008006" key="3">
    <source>
        <dbReference type="Google" id="ProtNLM"/>
    </source>
</evidence>
<dbReference type="Proteomes" id="UP000230025">
    <property type="component" value="Unassembled WGS sequence"/>
</dbReference>
<evidence type="ECO:0000313" key="2">
    <source>
        <dbReference type="Proteomes" id="UP000230025"/>
    </source>
</evidence>
<proteinExistence type="predicted"/>
<sequence>MKARNSTQKTLLLLLSGKSSAAKRFAGKHVLVVEDKVVPLKKGEEGWKDFMRLEKKYGQPPIVVFVPRQDISYIFF</sequence>
<protein>
    <recommendedName>
        <fullName evidence="3">DUF5678 domain-containing protein</fullName>
    </recommendedName>
</protein>
<dbReference type="AlphaFoldDB" id="A0A2M7GZL6"/>
<organism evidence="1 2">
    <name type="scientific">bacterium (Candidatus Ratteibacteria) CG15_BIG_FIL_POST_REV_8_21_14_020_41_12</name>
    <dbReference type="NCBI Taxonomy" id="2014291"/>
    <lineage>
        <taxon>Bacteria</taxon>
        <taxon>Candidatus Ratteibacteria</taxon>
    </lineage>
</organism>
<evidence type="ECO:0000313" key="1">
    <source>
        <dbReference type="EMBL" id="PIW33909.1"/>
    </source>
</evidence>
<accession>A0A2M7GZL6</accession>
<dbReference type="EMBL" id="PFFY01000094">
    <property type="protein sequence ID" value="PIW33909.1"/>
    <property type="molecule type" value="Genomic_DNA"/>
</dbReference>
<name>A0A2M7GZL6_9BACT</name>
<reference evidence="2" key="1">
    <citation type="submission" date="2017-09" db="EMBL/GenBank/DDBJ databases">
        <title>Depth-based differentiation of microbial function through sediment-hosted aquifers and enrichment of novel symbionts in the deep terrestrial subsurface.</title>
        <authorList>
            <person name="Probst A.J."/>
            <person name="Ladd B."/>
            <person name="Jarett J.K."/>
            <person name="Geller-Mcgrath D.E."/>
            <person name="Sieber C.M.K."/>
            <person name="Emerson J.B."/>
            <person name="Anantharaman K."/>
            <person name="Thomas B.C."/>
            <person name="Malmstrom R."/>
            <person name="Stieglmeier M."/>
            <person name="Klingl A."/>
            <person name="Woyke T."/>
            <person name="Ryan C.M."/>
            <person name="Banfield J.F."/>
        </authorList>
    </citation>
    <scope>NUCLEOTIDE SEQUENCE [LARGE SCALE GENOMIC DNA]</scope>
</reference>
<comment type="caution">
    <text evidence="1">The sequence shown here is derived from an EMBL/GenBank/DDBJ whole genome shotgun (WGS) entry which is preliminary data.</text>
</comment>
<gene>
    <name evidence="1" type="ORF">COW28_02070</name>
</gene>